<dbReference type="SUPFAM" id="SSF52172">
    <property type="entry name" value="CheY-like"/>
    <property type="match status" value="2"/>
</dbReference>
<dbReference type="InterPro" id="IPR000160">
    <property type="entry name" value="GGDEF_dom"/>
</dbReference>
<dbReference type="AlphaFoldDB" id="A0A7T5R3Q7"/>
<evidence type="ECO:0000313" key="7">
    <source>
        <dbReference type="Proteomes" id="UP000595362"/>
    </source>
</evidence>
<dbReference type="Gene3D" id="3.40.50.2300">
    <property type="match status" value="1"/>
</dbReference>
<dbReference type="GO" id="GO:0000160">
    <property type="term" value="P:phosphorelay signal transduction system"/>
    <property type="evidence" value="ECO:0007669"/>
    <property type="project" value="InterPro"/>
</dbReference>
<keyword evidence="3" id="KW-0597">Phosphoprotein</keyword>
<dbReference type="InterPro" id="IPR043128">
    <property type="entry name" value="Rev_trsase/Diguanyl_cyclase"/>
</dbReference>
<dbReference type="CDD" id="cd17538">
    <property type="entry name" value="REC_D1_PleD-like"/>
    <property type="match status" value="1"/>
</dbReference>
<gene>
    <name evidence="6" type="ORF">HYS17_03745</name>
</gene>
<evidence type="ECO:0000259" key="4">
    <source>
        <dbReference type="PROSITE" id="PS50110"/>
    </source>
</evidence>
<dbReference type="GO" id="GO:0043709">
    <property type="term" value="P:cell adhesion involved in single-species biofilm formation"/>
    <property type="evidence" value="ECO:0007669"/>
    <property type="project" value="TreeGrafter"/>
</dbReference>
<dbReference type="EMBL" id="CP066681">
    <property type="protein sequence ID" value="QQG36896.1"/>
    <property type="molecule type" value="Genomic_DNA"/>
</dbReference>
<evidence type="ECO:0000256" key="3">
    <source>
        <dbReference type="PROSITE-ProRule" id="PRU00169"/>
    </source>
</evidence>
<feature type="domain" description="GGDEF" evidence="5">
    <location>
        <begin position="323"/>
        <end position="458"/>
    </location>
</feature>
<organism evidence="6 7">
    <name type="scientific">Micavibrio aeruginosavorus</name>
    <dbReference type="NCBI Taxonomy" id="349221"/>
    <lineage>
        <taxon>Bacteria</taxon>
        <taxon>Pseudomonadati</taxon>
        <taxon>Bdellovibrionota</taxon>
        <taxon>Bdellovibrionia</taxon>
        <taxon>Bdellovibrionales</taxon>
        <taxon>Pseudobdellovibrionaceae</taxon>
        <taxon>Micavibrio</taxon>
    </lineage>
</organism>
<dbReference type="SMART" id="SM00267">
    <property type="entry name" value="GGDEF"/>
    <property type="match status" value="1"/>
</dbReference>
<evidence type="ECO:0000256" key="1">
    <source>
        <dbReference type="ARBA" id="ARBA00012528"/>
    </source>
</evidence>
<dbReference type="FunFam" id="3.40.50.2300:FF:000574">
    <property type="entry name" value="Response regulator PleD"/>
    <property type="match status" value="1"/>
</dbReference>
<dbReference type="PANTHER" id="PTHR45138:SF9">
    <property type="entry name" value="DIGUANYLATE CYCLASE DGCM-RELATED"/>
    <property type="match status" value="1"/>
</dbReference>
<protein>
    <recommendedName>
        <fullName evidence="1">diguanylate cyclase</fullName>
        <ecNumber evidence="1">2.7.7.65</ecNumber>
    </recommendedName>
</protein>
<dbReference type="SUPFAM" id="SSF55073">
    <property type="entry name" value="Nucleotide cyclase"/>
    <property type="match status" value="1"/>
</dbReference>
<dbReference type="SMART" id="SM00448">
    <property type="entry name" value="REC"/>
    <property type="match status" value="2"/>
</dbReference>
<evidence type="ECO:0000259" key="5">
    <source>
        <dbReference type="PROSITE" id="PS50887"/>
    </source>
</evidence>
<dbReference type="EC" id="2.7.7.65" evidence="1"/>
<dbReference type="NCBIfam" id="NF007135">
    <property type="entry name" value="PRK09581.1"/>
    <property type="match status" value="1"/>
</dbReference>
<dbReference type="FunFam" id="3.30.70.270:FF:000001">
    <property type="entry name" value="Diguanylate cyclase domain protein"/>
    <property type="match status" value="1"/>
</dbReference>
<dbReference type="PROSITE" id="PS50110">
    <property type="entry name" value="RESPONSE_REGULATORY"/>
    <property type="match status" value="2"/>
</dbReference>
<dbReference type="Gene3D" id="3.20.20.70">
    <property type="entry name" value="Aldolase class I"/>
    <property type="match status" value="1"/>
</dbReference>
<feature type="domain" description="Response regulatory" evidence="4">
    <location>
        <begin position="157"/>
        <end position="273"/>
    </location>
</feature>
<dbReference type="InterPro" id="IPR011006">
    <property type="entry name" value="CheY-like_superfamily"/>
</dbReference>
<dbReference type="Gene3D" id="3.30.70.270">
    <property type="match status" value="1"/>
</dbReference>
<proteinExistence type="predicted"/>
<evidence type="ECO:0000256" key="2">
    <source>
        <dbReference type="ARBA" id="ARBA00034247"/>
    </source>
</evidence>
<name>A0A7T5R3Q7_9BACT</name>
<dbReference type="CDD" id="cd01949">
    <property type="entry name" value="GGDEF"/>
    <property type="match status" value="1"/>
</dbReference>
<dbReference type="InterPro" id="IPR029787">
    <property type="entry name" value="Nucleotide_cyclase"/>
</dbReference>
<comment type="catalytic activity">
    <reaction evidence="2">
        <text>2 GTP = 3',3'-c-di-GMP + 2 diphosphate</text>
        <dbReference type="Rhea" id="RHEA:24898"/>
        <dbReference type="ChEBI" id="CHEBI:33019"/>
        <dbReference type="ChEBI" id="CHEBI:37565"/>
        <dbReference type="ChEBI" id="CHEBI:58805"/>
        <dbReference type="EC" id="2.7.7.65"/>
    </reaction>
</comment>
<feature type="domain" description="Response regulatory" evidence="4">
    <location>
        <begin position="4"/>
        <end position="120"/>
    </location>
</feature>
<dbReference type="Proteomes" id="UP000595362">
    <property type="component" value="Chromosome"/>
</dbReference>
<dbReference type="Pfam" id="PF00990">
    <property type="entry name" value="GGDEF"/>
    <property type="match status" value="1"/>
</dbReference>
<dbReference type="InterPro" id="IPR001789">
    <property type="entry name" value="Sig_transdc_resp-reg_receiver"/>
</dbReference>
<dbReference type="GO" id="GO:1902201">
    <property type="term" value="P:negative regulation of bacterial-type flagellum-dependent cell motility"/>
    <property type="evidence" value="ECO:0007669"/>
    <property type="project" value="TreeGrafter"/>
</dbReference>
<dbReference type="InterPro" id="IPR050469">
    <property type="entry name" value="Diguanylate_Cyclase"/>
</dbReference>
<comment type="caution">
    <text evidence="3">Lacks conserved residue(s) required for the propagation of feature annotation.</text>
</comment>
<dbReference type="GO" id="GO:0052621">
    <property type="term" value="F:diguanylate cyclase activity"/>
    <property type="evidence" value="ECO:0007669"/>
    <property type="project" value="UniProtKB-EC"/>
</dbReference>
<reference evidence="6 7" key="1">
    <citation type="submission" date="2020-07" db="EMBL/GenBank/DDBJ databases">
        <title>Huge and variable diversity of episymbiotic CPR bacteria and DPANN archaea in groundwater ecosystems.</title>
        <authorList>
            <person name="He C.Y."/>
            <person name="Keren R."/>
            <person name="Whittaker M."/>
            <person name="Farag I.F."/>
            <person name="Doudna J."/>
            <person name="Cate J.H.D."/>
            <person name="Banfield J.F."/>
        </authorList>
    </citation>
    <scope>NUCLEOTIDE SEQUENCE [LARGE SCALE GENOMIC DNA]</scope>
    <source>
        <strain evidence="6">NC_groundwater_70_Ag_B-0.1um_54_66</strain>
    </source>
</reference>
<evidence type="ECO:0000313" key="6">
    <source>
        <dbReference type="EMBL" id="QQG36896.1"/>
    </source>
</evidence>
<dbReference type="InterPro" id="IPR013785">
    <property type="entry name" value="Aldolase_TIM"/>
</dbReference>
<dbReference type="NCBIfam" id="TIGR00254">
    <property type="entry name" value="GGDEF"/>
    <property type="match status" value="1"/>
</dbReference>
<dbReference type="Pfam" id="PF00072">
    <property type="entry name" value="Response_reg"/>
    <property type="match status" value="2"/>
</dbReference>
<accession>A0A7T5R3Q7</accession>
<feature type="modified residue" description="4-aspartylphosphate" evidence="3">
    <location>
        <position position="53"/>
    </location>
</feature>
<dbReference type="GO" id="GO:0005886">
    <property type="term" value="C:plasma membrane"/>
    <property type="evidence" value="ECO:0007669"/>
    <property type="project" value="TreeGrafter"/>
</dbReference>
<sequence>MSARILVVDDILPNVKLLEAKLSSEYYDVLTATSGEEALQRVAQDSPDIILLDVMMPGMDGFEVCRRIKQNPSYAHIPVVMVTALTDSTDKVRGLEAGADDFLSKPLNDTALMARVRSLVRLKMTVDEWRNRENTANQLGIAEGAANVMNEPVEEARVLVVDDQSFEADKIAETLHRDNDIVVPVDTGIKAMELVSQHDFDLIIISLNLKNEDGLRLCSHLKSNERTRAVPILMVATEDDLERVARGLEIGAHDYVMRPVDRNEILARARTQIRRRRFQDRLQANYQVSLSMALTDPLTGLYNRRYMEVHLQKLIQKNLESKKPFCALLLDIDHFKKVNDTYGHGIGDEVLKTVAFRLKDNLRSVDLVARLGGEEFVAILPDTSEDMSQFIAERLRRSIAEKPVKCSAPQGEIVVTTSIGGAFIEPGEHNVQSVLDRADKALYQAKETGRNCTVFEKSGKLDPDRFRQEPRPIIE</sequence>
<dbReference type="PROSITE" id="PS50887">
    <property type="entry name" value="GGDEF"/>
    <property type="match status" value="1"/>
</dbReference>
<dbReference type="PANTHER" id="PTHR45138">
    <property type="entry name" value="REGULATORY COMPONENTS OF SENSORY TRANSDUCTION SYSTEM"/>
    <property type="match status" value="1"/>
</dbReference>